<dbReference type="SMART" id="SM00382">
    <property type="entry name" value="AAA"/>
    <property type="match status" value="1"/>
</dbReference>
<dbReference type="GO" id="GO:0003678">
    <property type="term" value="F:DNA helicase activity"/>
    <property type="evidence" value="ECO:0007669"/>
    <property type="project" value="UniProtKB-EC"/>
</dbReference>
<proteinExistence type="inferred from homology"/>
<dbReference type="Gene3D" id="2.40.50.360">
    <property type="entry name" value="RuvB-like helicase, domain II"/>
    <property type="match status" value="1"/>
</dbReference>
<dbReference type="PANTHER" id="PTHR11093">
    <property type="entry name" value="RUVB-RELATED REPTIN AND PONTIN"/>
    <property type="match status" value="1"/>
</dbReference>
<comment type="subcellular location">
    <subcellularLocation>
        <location evidence="1">Nucleus</location>
    </subcellularLocation>
</comment>
<comment type="similarity">
    <text evidence="2 12">Belongs to the RuvB family.</text>
</comment>
<evidence type="ECO:0000256" key="11">
    <source>
        <dbReference type="ARBA" id="ARBA00023242"/>
    </source>
</evidence>
<dbReference type="Proteomes" id="UP001432027">
    <property type="component" value="Unassembled WGS sequence"/>
</dbReference>
<dbReference type="GO" id="GO:0016787">
    <property type="term" value="F:hydrolase activity"/>
    <property type="evidence" value="ECO:0007669"/>
    <property type="project" value="UniProtKB-KW"/>
</dbReference>
<evidence type="ECO:0000313" key="14">
    <source>
        <dbReference type="EMBL" id="GMT04314.1"/>
    </source>
</evidence>
<feature type="domain" description="AAA+ ATPase" evidence="13">
    <location>
        <begin position="65"/>
        <end position="357"/>
    </location>
</feature>
<keyword evidence="5 12" id="KW-0378">Hydrolase</keyword>
<name>A0AAV5UE80_9BILA</name>
<evidence type="ECO:0000256" key="1">
    <source>
        <dbReference type="ARBA" id="ARBA00004123"/>
    </source>
</evidence>
<keyword evidence="8 12" id="KW-0805">Transcription regulation</keyword>
<dbReference type="InterPro" id="IPR041048">
    <property type="entry name" value="RuvB-like_C"/>
</dbReference>
<dbReference type="Pfam" id="PF06068">
    <property type="entry name" value="TIP49"/>
    <property type="match status" value="1"/>
</dbReference>
<comment type="caution">
    <text evidence="14">The sequence shown here is derived from an EMBL/GenBank/DDBJ whole genome shotgun (WGS) entry which is preliminary data.</text>
</comment>
<keyword evidence="10" id="KW-0234">DNA repair</keyword>
<evidence type="ECO:0000256" key="5">
    <source>
        <dbReference type="ARBA" id="ARBA00022801"/>
    </source>
</evidence>
<evidence type="ECO:0000256" key="12">
    <source>
        <dbReference type="RuleBase" id="RU363048"/>
    </source>
</evidence>
<accession>A0AAV5UE80</accession>
<keyword evidence="15" id="KW-1185">Reference proteome</keyword>
<reference evidence="14" key="1">
    <citation type="submission" date="2023-10" db="EMBL/GenBank/DDBJ databases">
        <title>Genome assembly of Pristionchus species.</title>
        <authorList>
            <person name="Yoshida K."/>
            <person name="Sommer R.J."/>
        </authorList>
    </citation>
    <scope>NUCLEOTIDE SEQUENCE</scope>
    <source>
        <strain evidence="14">RS0144</strain>
    </source>
</reference>
<keyword evidence="7 12" id="KW-0067">ATP-binding</keyword>
<dbReference type="Gene3D" id="1.10.8.60">
    <property type="match status" value="1"/>
</dbReference>
<keyword evidence="4" id="KW-0227">DNA damage</keyword>
<keyword evidence="9 12" id="KW-0804">Transcription</keyword>
<evidence type="ECO:0000313" key="15">
    <source>
        <dbReference type="Proteomes" id="UP001432027"/>
    </source>
</evidence>
<dbReference type="InterPro" id="IPR010339">
    <property type="entry name" value="TIP49_P-loop"/>
</dbReference>
<keyword evidence="6 12" id="KW-0347">Helicase</keyword>
<evidence type="ECO:0000256" key="10">
    <source>
        <dbReference type="ARBA" id="ARBA00023204"/>
    </source>
</evidence>
<dbReference type="EC" id="3.6.4.12" evidence="12"/>
<evidence type="ECO:0000256" key="8">
    <source>
        <dbReference type="ARBA" id="ARBA00023015"/>
    </source>
</evidence>
<dbReference type="InterPro" id="IPR042487">
    <property type="entry name" value="RuvBL1/2_DNA/RNA_bd_dom"/>
</dbReference>
<evidence type="ECO:0000259" key="13">
    <source>
        <dbReference type="SMART" id="SM00382"/>
    </source>
</evidence>
<evidence type="ECO:0000256" key="6">
    <source>
        <dbReference type="ARBA" id="ARBA00022806"/>
    </source>
</evidence>
<dbReference type="Gene3D" id="3.40.50.300">
    <property type="entry name" value="P-loop containing nucleotide triphosphate hydrolases"/>
    <property type="match status" value="1"/>
</dbReference>
<dbReference type="GO" id="GO:0005524">
    <property type="term" value="F:ATP binding"/>
    <property type="evidence" value="ECO:0007669"/>
    <property type="project" value="UniProtKB-KW"/>
</dbReference>
<evidence type="ECO:0000256" key="9">
    <source>
        <dbReference type="ARBA" id="ARBA00023163"/>
    </source>
</evidence>
<keyword evidence="11 12" id="KW-0539">Nucleus</keyword>
<dbReference type="FunFam" id="2.40.50.360:FF:000002">
    <property type="entry name" value="RuvB-like helicase"/>
    <property type="match status" value="1"/>
</dbReference>
<dbReference type="FunFam" id="3.40.50.300:FF:002221">
    <property type="entry name" value="RuvB-like 2"/>
    <property type="match status" value="2"/>
</dbReference>
<organism evidence="14 15">
    <name type="scientific">Pristionchus entomophagus</name>
    <dbReference type="NCBI Taxonomy" id="358040"/>
    <lineage>
        <taxon>Eukaryota</taxon>
        <taxon>Metazoa</taxon>
        <taxon>Ecdysozoa</taxon>
        <taxon>Nematoda</taxon>
        <taxon>Chromadorea</taxon>
        <taxon>Rhabditida</taxon>
        <taxon>Rhabditina</taxon>
        <taxon>Diplogasteromorpha</taxon>
        <taxon>Diplogasteroidea</taxon>
        <taxon>Neodiplogasteridae</taxon>
        <taxon>Pristionchus</taxon>
    </lineage>
</organism>
<gene>
    <name evidence="14" type="ORF">PENTCL1PPCAC_26488</name>
</gene>
<dbReference type="GO" id="GO:0006281">
    <property type="term" value="P:DNA repair"/>
    <property type="evidence" value="ECO:0007669"/>
    <property type="project" value="UniProtKB-KW"/>
</dbReference>
<comment type="catalytic activity">
    <reaction evidence="12">
        <text>ATP + H2O = ADP + phosphate + H(+)</text>
        <dbReference type="Rhea" id="RHEA:13065"/>
        <dbReference type="ChEBI" id="CHEBI:15377"/>
        <dbReference type="ChEBI" id="CHEBI:15378"/>
        <dbReference type="ChEBI" id="CHEBI:30616"/>
        <dbReference type="ChEBI" id="CHEBI:43474"/>
        <dbReference type="ChEBI" id="CHEBI:456216"/>
        <dbReference type="EC" id="3.6.4.12"/>
    </reaction>
</comment>
<sequence length="448" mass="48965">MAKIGGLAVKDVLKVERIGTHSHIRGLGLSQTLEPANVGDGMVGQQAARRGAGLIVKMIKEGKIAGRAILIAGEPGTGKTALAMGISKALGSETPFVSMNASEIFSVEVSKTEALNQSFRKAIGVKIAEESEVLEGEVVSLEIDRPASGVGPKVGKMTLKTTDMEAIYDVGAKMSESCVKERISAGDVVQIDRATGRVTRLGRSFTRQHDYDAFSSQTKFVQCPNGEIQKKSQTVHNVTLHEIDVINSRTQGYLALFTGDTGEIKTEVRDQINIKVNEWREEGKASIQPGVLFLDEVHLLDLECFSFINRALESDLAPILIMATNRPTSAVRGTELISPHGIPVDLLDRSLIIRTGKLSNEEMSQVFSLRADEEGVNLEPRALAVLTKIAGDTNFRYAMQLIALGNVFRERAKRDVVGAEDIGKAYKMFLDRKRSQNFLEIHTDDYMH</sequence>
<dbReference type="InterPro" id="IPR003593">
    <property type="entry name" value="AAA+_ATPase"/>
</dbReference>
<dbReference type="EMBL" id="BTSX01000006">
    <property type="protein sequence ID" value="GMT04314.1"/>
    <property type="molecule type" value="Genomic_DNA"/>
</dbReference>
<dbReference type="AlphaFoldDB" id="A0AAV5UE80"/>
<keyword evidence="3 12" id="KW-0547">Nucleotide-binding</keyword>
<dbReference type="Pfam" id="PF17856">
    <property type="entry name" value="TIP49_C"/>
    <property type="match status" value="1"/>
</dbReference>
<evidence type="ECO:0000256" key="2">
    <source>
        <dbReference type="ARBA" id="ARBA00007519"/>
    </source>
</evidence>
<dbReference type="SUPFAM" id="SSF52540">
    <property type="entry name" value="P-loop containing nucleoside triphosphate hydrolases"/>
    <property type="match status" value="1"/>
</dbReference>
<dbReference type="InterPro" id="IPR027238">
    <property type="entry name" value="RuvB-like"/>
</dbReference>
<evidence type="ECO:0000256" key="4">
    <source>
        <dbReference type="ARBA" id="ARBA00022763"/>
    </source>
</evidence>
<dbReference type="GO" id="GO:0005634">
    <property type="term" value="C:nucleus"/>
    <property type="evidence" value="ECO:0007669"/>
    <property type="project" value="UniProtKB-SubCell"/>
</dbReference>
<evidence type="ECO:0000256" key="3">
    <source>
        <dbReference type="ARBA" id="ARBA00022741"/>
    </source>
</evidence>
<evidence type="ECO:0000256" key="7">
    <source>
        <dbReference type="ARBA" id="ARBA00022840"/>
    </source>
</evidence>
<protein>
    <recommendedName>
        <fullName evidence="12">RuvB-like helicase</fullName>
        <ecNumber evidence="12">3.6.4.12</ecNumber>
    </recommendedName>
</protein>
<dbReference type="InterPro" id="IPR027417">
    <property type="entry name" value="P-loop_NTPase"/>
</dbReference>